<reference evidence="11" key="2">
    <citation type="submission" date="2020-05" db="UniProtKB">
        <authorList>
            <consortium name="EnsemblMetazoa"/>
        </authorList>
    </citation>
    <scope>IDENTIFICATION</scope>
    <source>
        <strain evidence="11">JHB</strain>
    </source>
</reference>
<feature type="transmembrane region" description="Helical" evidence="8">
    <location>
        <begin position="516"/>
        <end position="539"/>
    </location>
</feature>
<dbReference type="InterPro" id="IPR052192">
    <property type="entry name" value="Insect_Ionotropic_Sensory_Rcpt"/>
</dbReference>
<keyword evidence="12" id="KW-1185">Reference proteome</keyword>
<keyword evidence="3 8" id="KW-0812">Transmembrane</keyword>
<dbReference type="EnsemblMetazoa" id="CPIJ006646-RA">
    <property type="protein sequence ID" value="CPIJ006646-PA"/>
    <property type="gene ID" value="CPIJ006646"/>
</dbReference>
<keyword evidence="5 8" id="KW-0472">Membrane</keyword>
<sequence length="638" mass="73259">MLVLVKSFVVIVIIQNGTFCCNISTILKSTPDLEELCVVNSAPGDYFWNDFAANFLKSASDLGFAQRLVGSNESSFSARKCSVIAFSVASEESVELVEELFRQRASNRDAIVVLFGGANLEEEIVLEMYRMFVRENVIPNSVLIGIESKMFHHDLFFDETDQSMEDELIAKLNHLKQVWGWPLRMENPLKSVHIRRAWTIQKGAHNALFKELAASTNATLEWISPDKPDPQYSWFITNQIDVVVSTPYIPVVELDFIEEHQLQGLCLLIPERISAGYDHHLLKPFKTTLWILIAIIIGIAVVLNAKFDSLFKASIILQILFGSPTGSHQCQWIERASVLIMSWLMFVLCEIYTNKLIPFMLNTKYEPHIRSFAELNSTNFNIVIKDAPFLRKINIPKFDRDRIEYRHNVSNLSPNEIYLTQCYWANLIVRSSLNLDPTTKQPKFYVMPEVTASVLFSNAFLPKSVFANKFKTIYDVLFDAGIWDHWTEWENKEFKRQDELEHRVLTFKDLIANWKIIGYGCVINWMVLLLEVAVFHRMMIQLQEVHRRKGIINFPWIPLPLEIKTGSTADSFKTYSVIALPDNDALGMEFLSLLPPPTRDGAETIFPRKNMYTLSAIIHREIERARDEDSEAAMLLSG</sequence>
<name>B0WIG0_CULQU</name>
<evidence type="ECO:0000256" key="7">
    <source>
        <dbReference type="ARBA" id="ARBA00023180"/>
    </source>
</evidence>
<keyword evidence="7" id="KW-0325">Glycoprotein</keyword>
<keyword evidence="9" id="KW-0732">Signal</keyword>
<reference evidence="10" key="1">
    <citation type="submission" date="2007-03" db="EMBL/GenBank/DDBJ databases">
        <title>Annotation of Culex pipiens quinquefasciatus.</title>
        <authorList>
            <consortium name="The Broad Institute Genome Sequencing Platform"/>
            <person name="Atkinson P.W."/>
            <person name="Hemingway J."/>
            <person name="Christensen B.M."/>
            <person name="Higgs S."/>
            <person name="Kodira C."/>
            <person name="Hannick L."/>
            <person name="Megy K."/>
            <person name="O'Leary S."/>
            <person name="Pearson M."/>
            <person name="Haas B.J."/>
            <person name="Mauceli E."/>
            <person name="Wortman J.R."/>
            <person name="Lee N.H."/>
            <person name="Guigo R."/>
            <person name="Stanke M."/>
            <person name="Alvarado L."/>
            <person name="Amedeo P."/>
            <person name="Antoine C.H."/>
            <person name="Arensburger P."/>
            <person name="Bidwell S.L."/>
            <person name="Crawford M."/>
            <person name="Camaro F."/>
            <person name="Devon K."/>
            <person name="Engels R."/>
            <person name="Hammond M."/>
            <person name="Howarth C."/>
            <person name="Koehrsen M."/>
            <person name="Lawson D."/>
            <person name="Montgomery P."/>
            <person name="Nene V."/>
            <person name="Nusbaum C."/>
            <person name="Puiu D."/>
            <person name="Romero-Severson J."/>
            <person name="Severson D.W."/>
            <person name="Shumway M."/>
            <person name="Sisk P."/>
            <person name="Stolte C."/>
            <person name="Zeng Q."/>
            <person name="Eisenstadt E."/>
            <person name="Fraser-Liggett C."/>
            <person name="Strausberg R."/>
            <person name="Galagan J."/>
            <person name="Birren B."/>
            <person name="Collins F.H."/>
        </authorList>
    </citation>
    <scope>NUCLEOTIDE SEQUENCE [LARGE SCALE GENOMIC DNA]</scope>
    <source>
        <strain evidence="10">JHB</strain>
    </source>
</reference>
<protein>
    <recommendedName>
        <fullName evidence="13">Ionotropic glutamate receptor C-terminal domain-containing protein</fullName>
    </recommendedName>
</protein>
<evidence type="ECO:0000256" key="2">
    <source>
        <dbReference type="ARBA" id="ARBA00022475"/>
    </source>
</evidence>
<dbReference type="VEuPathDB" id="VectorBase:CQUJHB020256"/>
<proteinExistence type="predicted"/>
<dbReference type="PANTHER" id="PTHR42643:SF41">
    <property type="entry name" value="IONOTROPIC RECEPTOR 20A-RELATED"/>
    <property type="match status" value="1"/>
</dbReference>
<evidence type="ECO:0000313" key="12">
    <source>
        <dbReference type="Proteomes" id="UP000002320"/>
    </source>
</evidence>
<dbReference type="KEGG" id="cqu:CpipJ_CPIJ006646"/>
<evidence type="ECO:0000256" key="3">
    <source>
        <dbReference type="ARBA" id="ARBA00022692"/>
    </source>
</evidence>
<dbReference type="AlphaFoldDB" id="B0WIG0"/>
<feature type="signal peptide" evidence="9">
    <location>
        <begin position="1"/>
        <end position="20"/>
    </location>
</feature>
<accession>B0WIG0</accession>
<dbReference type="GO" id="GO:0005886">
    <property type="term" value="C:plasma membrane"/>
    <property type="evidence" value="ECO:0007669"/>
    <property type="project" value="UniProtKB-SubCell"/>
</dbReference>
<dbReference type="PANTHER" id="PTHR42643">
    <property type="entry name" value="IONOTROPIC RECEPTOR 20A-RELATED"/>
    <property type="match status" value="1"/>
</dbReference>
<feature type="transmembrane region" description="Helical" evidence="8">
    <location>
        <begin position="289"/>
        <end position="311"/>
    </location>
</feature>
<comment type="subcellular location">
    <subcellularLocation>
        <location evidence="1">Cell membrane</location>
        <topology evidence="1">Multi-pass membrane protein</topology>
    </subcellularLocation>
</comment>
<dbReference type="OMA" id="CCNISTI"/>
<evidence type="ECO:0000256" key="9">
    <source>
        <dbReference type="SAM" id="SignalP"/>
    </source>
</evidence>
<evidence type="ECO:0000313" key="10">
    <source>
        <dbReference type="EMBL" id="EDS28466.1"/>
    </source>
</evidence>
<evidence type="ECO:0000256" key="4">
    <source>
        <dbReference type="ARBA" id="ARBA00022989"/>
    </source>
</evidence>
<keyword evidence="4 8" id="KW-1133">Transmembrane helix</keyword>
<evidence type="ECO:0008006" key="13">
    <source>
        <dbReference type="Google" id="ProtNLM"/>
    </source>
</evidence>
<dbReference type="VEuPathDB" id="VectorBase:CPIJ006646"/>
<dbReference type="InParanoid" id="B0WIG0"/>
<evidence type="ECO:0000313" key="11">
    <source>
        <dbReference type="EnsemblMetazoa" id="CPIJ006646-PA"/>
    </source>
</evidence>
<dbReference type="HOGENOM" id="CLU_034234_0_0_1"/>
<keyword evidence="2" id="KW-1003">Cell membrane</keyword>
<keyword evidence="6" id="KW-0675">Receptor</keyword>
<evidence type="ECO:0000256" key="1">
    <source>
        <dbReference type="ARBA" id="ARBA00004651"/>
    </source>
</evidence>
<dbReference type="EMBL" id="DS231948">
    <property type="protein sequence ID" value="EDS28466.1"/>
    <property type="molecule type" value="Genomic_DNA"/>
</dbReference>
<gene>
    <name evidence="11" type="primary">6038768</name>
    <name evidence="10" type="ORF">CpipJ_CPIJ006646</name>
</gene>
<evidence type="ECO:0000256" key="8">
    <source>
        <dbReference type="SAM" id="Phobius"/>
    </source>
</evidence>
<organism>
    <name type="scientific">Culex quinquefasciatus</name>
    <name type="common">Southern house mosquito</name>
    <name type="synonym">Culex pungens</name>
    <dbReference type="NCBI Taxonomy" id="7176"/>
    <lineage>
        <taxon>Eukaryota</taxon>
        <taxon>Metazoa</taxon>
        <taxon>Ecdysozoa</taxon>
        <taxon>Arthropoda</taxon>
        <taxon>Hexapoda</taxon>
        <taxon>Insecta</taxon>
        <taxon>Pterygota</taxon>
        <taxon>Neoptera</taxon>
        <taxon>Endopterygota</taxon>
        <taxon>Diptera</taxon>
        <taxon>Nematocera</taxon>
        <taxon>Culicoidea</taxon>
        <taxon>Culicidae</taxon>
        <taxon>Culicinae</taxon>
        <taxon>Culicini</taxon>
        <taxon>Culex</taxon>
        <taxon>Culex</taxon>
    </lineage>
</organism>
<evidence type="ECO:0000256" key="5">
    <source>
        <dbReference type="ARBA" id="ARBA00023136"/>
    </source>
</evidence>
<evidence type="ECO:0000256" key="6">
    <source>
        <dbReference type="ARBA" id="ARBA00023170"/>
    </source>
</evidence>
<feature type="chain" id="PRO_5014566751" description="Ionotropic glutamate receptor C-terminal domain-containing protein" evidence="9">
    <location>
        <begin position="21"/>
        <end position="638"/>
    </location>
</feature>
<dbReference type="Proteomes" id="UP000002320">
    <property type="component" value="Unassembled WGS sequence"/>
</dbReference>